<dbReference type="PANTHER" id="PTHR43818">
    <property type="entry name" value="BCDNA.GH03377"/>
    <property type="match status" value="1"/>
</dbReference>
<dbReference type="Gene3D" id="3.40.50.720">
    <property type="entry name" value="NAD(P)-binding Rossmann-like Domain"/>
    <property type="match status" value="1"/>
</dbReference>
<dbReference type="GO" id="GO:0016491">
    <property type="term" value="F:oxidoreductase activity"/>
    <property type="evidence" value="ECO:0007669"/>
    <property type="project" value="UniProtKB-KW"/>
</dbReference>
<dbReference type="Pfam" id="PF01408">
    <property type="entry name" value="GFO_IDH_MocA"/>
    <property type="match status" value="1"/>
</dbReference>
<organism evidence="4 5">
    <name type="scientific">Streptomyces collinus (strain DSM 40733 / Tue 365)</name>
    <dbReference type="NCBI Taxonomy" id="1214242"/>
    <lineage>
        <taxon>Bacteria</taxon>
        <taxon>Bacillati</taxon>
        <taxon>Actinomycetota</taxon>
        <taxon>Actinomycetes</taxon>
        <taxon>Kitasatosporales</taxon>
        <taxon>Streptomycetaceae</taxon>
        <taxon>Streptomyces</taxon>
    </lineage>
</organism>
<name>S5V0C6_STRC3</name>
<accession>S5V0C6</accession>
<dbReference type="SUPFAM" id="SSF55347">
    <property type="entry name" value="Glyceraldehyde-3-phosphate dehydrogenase-like, C-terminal domain"/>
    <property type="match status" value="1"/>
</dbReference>
<sequence length="396" mass="41713">MVRALGVAVIGFGWMGRVHTRAYARVAHHYPGLPLRPELMTVAEEVPGRAEEAAERYGFASATRDWREVAADPAVRAVSVTAPNFLHREIGVAMAEAGKHLWIEKPVGLTGADATAVADAVARAGVQGTVGFNYRNAPAVEAARDLIASGGIGAVTHVRVRLFSDYAAHPDAALTWRYERARGGSGVLGDLASHGADLARFLVGDIAALTAGTAVFVPRRPRPAGAGVGHALAAGGEPGPVENEDYVHCLLRFASGARGVLEACRVSVGEQNNYGFEVHGTRGAVSWDFRRMNELAVARGTGYQDQPVSTVYVGPGDGEFAAFQPGAANAMGYDDLKVVEAYRFLRSVAESRPYGATLEDAVRSAAAVDAMVVSARSGAWVDLPSAQTCRCPKGSY</sequence>
<reference evidence="4 5" key="2">
    <citation type="journal article" date="2013" name="J. Biotechnol.">
        <title>Complete genome sequence of the kirromycin producer Streptomyces collinus Tu 365 consisting of a linear chromosome and two linear plasmids.</title>
        <authorList>
            <person name="Ruckert C."/>
            <person name="Szczepanowski R."/>
            <person name="Albersmeier A."/>
            <person name="Goesmann A."/>
            <person name="Iftime D."/>
            <person name="Musiol E.M."/>
            <person name="Blin K."/>
            <person name="Wohlleben W."/>
            <person name="Puhler A."/>
            <person name="Kalinowski J."/>
            <person name="Weber T."/>
        </authorList>
    </citation>
    <scope>NUCLEOTIDE SEQUENCE [LARGE SCALE GENOMIC DNA]</scope>
    <source>
        <strain evidence="5">DSM 40733 / Tue 365</strain>
    </source>
</reference>
<dbReference type="PATRIC" id="fig|1214242.5.peg.6385"/>
<dbReference type="HOGENOM" id="CLU_023194_17_0_11"/>
<dbReference type="InterPro" id="IPR000683">
    <property type="entry name" value="Gfo/Idh/MocA-like_OxRdtase_N"/>
</dbReference>
<protein>
    <submittedName>
        <fullName evidence="4">Oxidoreductase</fullName>
    </submittedName>
</protein>
<dbReference type="InterPro" id="IPR050463">
    <property type="entry name" value="Gfo/Idh/MocA_oxidrdct_glycsds"/>
</dbReference>
<dbReference type="GO" id="GO:0000166">
    <property type="term" value="F:nucleotide binding"/>
    <property type="evidence" value="ECO:0007669"/>
    <property type="project" value="InterPro"/>
</dbReference>
<reference evidence="5" key="1">
    <citation type="submission" date="2012-10" db="EMBL/GenBank/DDBJ databases">
        <title>The complete genome sequence of Streptomyces collinus Tu 365.</title>
        <authorList>
            <person name="Ruckert C."/>
            <person name="Szczepanowski R."/>
            <person name="Goesmann A."/>
            <person name="Pross E.K."/>
            <person name="Musiol E.M."/>
            <person name="Blin K."/>
            <person name="Wohlleben W."/>
            <person name="Puhler A."/>
            <person name="Weber T."/>
            <person name="Kalinowski J."/>
        </authorList>
    </citation>
    <scope>NUCLEOTIDE SEQUENCE [LARGE SCALE GENOMIC DNA]</scope>
    <source>
        <strain evidence="5">DSM 40733 / Tue 365</strain>
    </source>
</reference>
<dbReference type="PANTHER" id="PTHR43818:SF11">
    <property type="entry name" value="BCDNA.GH03377"/>
    <property type="match status" value="1"/>
</dbReference>
<dbReference type="Gene3D" id="3.30.360.10">
    <property type="entry name" value="Dihydrodipicolinate Reductase, domain 2"/>
    <property type="match status" value="1"/>
</dbReference>
<dbReference type="SUPFAM" id="SSF51735">
    <property type="entry name" value="NAD(P)-binding Rossmann-fold domains"/>
    <property type="match status" value="1"/>
</dbReference>
<dbReference type="Proteomes" id="UP000015423">
    <property type="component" value="Chromosome"/>
</dbReference>
<feature type="domain" description="Gfo/Idh/MocA-like oxidoreductase N-terminal" evidence="2">
    <location>
        <begin position="6"/>
        <end position="132"/>
    </location>
</feature>
<evidence type="ECO:0000313" key="4">
    <source>
        <dbReference type="EMBL" id="AGS73038.1"/>
    </source>
</evidence>
<evidence type="ECO:0000259" key="3">
    <source>
        <dbReference type="Pfam" id="PF22725"/>
    </source>
</evidence>
<dbReference type="InterPro" id="IPR036291">
    <property type="entry name" value="NAD(P)-bd_dom_sf"/>
</dbReference>
<feature type="domain" description="GFO/IDH/MocA-like oxidoreductase" evidence="3">
    <location>
        <begin position="141"/>
        <end position="285"/>
    </location>
</feature>
<proteinExistence type="predicted"/>
<dbReference type="AlphaFoldDB" id="S5V0C6"/>
<evidence type="ECO:0000256" key="1">
    <source>
        <dbReference type="ARBA" id="ARBA00023002"/>
    </source>
</evidence>
<evidence type="ECO:0000259" key="2">
    <source>
        <dbReference type="Pfam" id="PF01408"/>
    </source>
</evidence>
<dbReference type="RefSeq" id="WP_020943448.1">
    <property type="nucleotide sequence ID" value="NC_021985.1"/>
</dbReference>
<gene>
    <name evidence="4" type="ORF">B446_31170</name>
</gene>
<dbReference type="EMBL" id="CP006259">
    <property type="protein sequence ID" value="AGS73038.1"/>
    <property type="molecule type" value="Genomic_DNA"/>
</dbReference>
<dbReference type="KEGG" id="sci:B446_31170"/>
<dbReference type="InterPro" id="IPR055170">
    <property type="entry name" value="GFO_IDH_MocA-like_dom"/>
</dbReference>
<dbReference type="Pfam" id="PF22725">
    <property type="entry name" value="GFO_IDH_MocA_C3"/>
    <property type="match status" value="1"/>
</dbReference>
<keyword evidence="5" id="KW-1185">Reference proteome</keyword>
<dbReference type="eggNOG" id="COG0673">
    <property type="taxonomic scope" value="Bacteria"/>
</dbReference>
<dbReference type="STRING" id="1214242.B446_31170"/>
<evidence type="ECO:0000313" key="5">
    <source>
        <dbReference type="Proteomes" id="UP000015423"/>
    </source>
</evidence>
<keyword evidence="1" id="KW-0560">Oxidoreductase</keyword>